<gene>
    <name evidence="3" type="ORF">ERS008472_01344</name>
</gene>
<dbReference type="Pfam" id="PF13309">
    <property type="entry name" value="HTH_22"/>
    <property type="match status" value="1"/>
</dbReference>
<proteinExistence type="predicted"/>
<reference evidence="4" key="1">
    <citation type="submission" date="2015-03" db="EMBL/GenBank/DDBJ databases">
        <authorList>
            <consortium name="Pathogen Informatics"/>
            <person name="Murphy D."/>
        </authorList>
    </citation>
    <scope>NUCLEOTIDE SEQUENCE [LARGE SCALE GENOMIC DNA]</scope>
    <source>
        <strain evidence="4">IP6945</strain>
    </source>
</reference>
<sequence length="204" mass="23220">MKISMLSRYQPIADAIATLFSPYAEVALHDLASQTLVYIANNYSQRELGEDSNLSDLQFDQHSQVIGPYQKRNWDGRQLRSISTVLRDDNGQPVGLLCINLDITVFESAKAALDMFLSGHQLQPQPDVLFQDDWQERINTYIHHWLQQQKLTLATLNNVNRRKLIEALYQQGAFNGKNAAGYVAKILNIARATVYNQLKNIKNT</sequence>
<keyword evidence="4" id="KW-1185">Reference proteome</keyword>
<feature type="domain" description="Transcriptional regulator DauR-like HTH" evidence="2">
    <location>
        <begin position="138"/>
        <end position="199"/>
    </location>
</feature>
<protein>
    <submittedName>
        <fullName evidence="3">Yheo-like PAS domain</fullName>
    </submittedName>
</protein>
<dbReference type="Proteomes" id="UP000041882">
    <property type="component" value="Unassembled WGS sequence"/>
</dbReference>
<dbReference type="PANTHER" id="PTHR35568">
    <property type="entry name" value="TRANSCRIPTIONAL REGULATOR DAUR"/>
    <property type="match status" value="1"/>
</dbReference>
<dbReference type="InterPro" id="IPR013559">
    <property type="entry name" value="YheO"/>
</dbReference>
<dbReference type="PANTHER" id="PTHR35568:SF1">
    <property type="entry name" value="TRANSCRIPTIONAL REGULATOR DAUR"/>
    <property type="match status" value="1"/>
</dbReference>
<name>A0A0T9P0J6_9GAMM</name>
<dbReference type="AlphaFoldDB" id="A0A0T9P0J6"/>
<dbReference type="InterPro" id="IPR039445">
    <property type="entry name" value="DauR-like_HTH"/>
</dbReference>
<evidence type="ECO:0000259" key="2">
    <source>
        <dbReference type="Pfam" id="PF13309"/>
    </source>
</evidence>
<organism evidence="3 4">
    <name type="scientific">Yersinia thracica</name>
    <dbReference type="NCBI Taxonomy" id="2890319"/>
    <lineage>
        <taxon>Bacteria</taxon>
        <taxon>Pseudomonadati</taxon>
        <taxon>Pseudomonadota</taxon>
        <taxon>Gammaproteobacteria</taxon>
        <taxon>Enterobacterales</taxon>
        <taxon>Yersiniaceae</taxon>
        <taxon>Yersinia</taxon>
    </lineage>
</organism>
<evidence type="ECO:0000259" key="1">
    <source>
        <dbReference type="Pfam" id="PF08348"/>
    </source>
</evidence>
<accession>A0A0T9P0J6</accession>
<evidence type="ECO:0000313" key="4">
    <source>
        <dbReference type="Proteomes" id="UP000041882"/>
    </source>
</evidence>
<dbReference type="Pfam" id="PF08348">
    <property type="entry name" value="PAS_6"/>
    <property type="match status" value="1"/>
</dbReference>
<evidence type="ECO:0000313" key="3">
    <source>
        <dbReference type="EMBL" id="CNH39594.1"/>
    </source>
</evidence>
<dbReference type="InterPro" id="IPR039446">
    <property type="entry name" value="DauR-like"/>
</dbReference>
<feature type="domain" description="YheO-like" evidence="1">
    <location>
        <begin position="6"/>
        <end position="110"/>
    </location>
</feature>
<dbReference type="EMBL" id="CQAW01000004">
    <property type="protein sequence ID" value="CNH39594.1"/>
    <property type="molecule type" value="Genomic_DNA"/>
</dbReference>